<dbReference type="SUPFAM" id="SSF53448">
    <property type="entry name" value="Nucleotide-diphospho-sugar transferases"/>
    <property type="match status" value="1"/>
</dbReference>
<accession>A0ABT7WSP8</accession>
<proteinExistence type="predicted"/>
<evidence type="ECO:0000313" key="2">
    <source>
        <dbReference type="EMBL" id="MDN0015700.1"/>
    </source>
</evidence>
<dbReference type="InterPro" id="IPR029044">
    <property type="entry name" value="Nucleotide-diphossugar_trans"/>
</dbReference>
<comment type="caution">
    <text evidence="2">The sequence shown here is derived from an EMBL/GenBank/DDBJ whole genome shotgun (WGS) entry which is preliminary data.</text>
</comment>
<feature type="transmembrane region" description="Helical" evidence="1">
    <location>
        <begin position="228"/>
        <end position="248"/>
    </location>
</feature>
<keyword evidence="1" id="KW-1133">Transmembrane helix</keyword>
<evidence type="ECO:0000313" key="3">
    <source>
        <dbReference type="Proteomes" id="UP001168524"/>
    </source>
</evidence>
<dbReference type="Proteomes" id="UP001168524">
    <property type="component" value="Unassembled WGS sequence"/>
</dbReference>
<dbReference type="Gene3D" id="3.90.550.10">
    <property type="entry name" value="Spore Coat Polysaccharide Biosynthesis Protein SpsA, Chain A"/>
    <property type="match status" value="1"/>
</dbReference>
<gene>
    <name evidence="2" type="ORF">QTA56_15875</name>
</gene>
<protein>
    <submittedName>
        <fullName evidence="2">Acyl esterase</fullName>
    </submittedName>
</protein>
<reference evidence="2" key="1">
    <citation type="submission" date="2023-06" db="EMBL/GenBank/DDBJ databases">
        <title>Two novel species of Acinetobacter isolated from motorbike repairing workshop in Vietnam.</title>
        <authorList>
            <person name="Le N.T.T."/>
        </authorList>
    </citation>
    <scope>NUCLEOTIDE SEQUENCE</scope>
    <source>
        <strain evidence="2">VNH17</strain>
    </source>
</reference>
<name>A0ABT7WSP8_9GAMM</name>
<keyword evidence="1" id="KW-0812">Transmembrane</keyword>
<dbReference type="EMBL" id="JAUDZE010000010">
    <property type="protein sequence ID" value="MDN0015700.1"/>
    <property type="molecule type" value="Genomic_DNA"/>
</dbReference>
<evidence type="ECO:0000256" key="1">
    <source>
        <dbReference type="SAM" id="Phobius"/>
    </source>
</evidence>
<organism evidence="2 3">
    <name type="scientific">Acinetobacter thutiue</name>
    <dbReference type="NCBI Taxonomy" id="2998078"/>
    <lineage>
        <taxon>Bacteria</taxon>
        <taxon>Pseudomonadati</taxon>
        <taxon>Pseudomonadota</taxon>
        <taxon>Gammaproteobacteria</taxon>
        <taxon>Moraxellales</taxon>
        <taxon>Moraxellaceae</taxon>
        <taxon>Acinetobacter</taxon>
    </lineage>
</organism>
<keyword evidence="3" id="KW-1185">Reference proteome</keyword>
<dbReference type="RefSeq" id="WP_267981967.1">
    <property type="nucleotide sequence ID" value="NZ_JAPQKF010000010.1"/>
</dbReference>
<keyword evidence="1" id="KW-0472">Membrane</keyword>
<sequence>MGGINSPQKISKKDLIFAKKYTFCTLVTRFDEYLEMVESAKNAGFDGSDIEFLYFDNNNSNEFDGYTGINHALLQAKGEYLIFCHQDILFSFDDRQILDHRIAELNQINVEWAVVGNAGRDQTGRAFTRITDPYGANQKAGNFPHEVMSLDENFLVINRKQNIACSSLLSGFHLYATDLCQNAQYLGLRNYVIDFHLYHKSSGNIDQNYMLSKKRYIYLQQKRKKAQFYSTCCSIFFVSSNSLLTYLFNKKILLKWLRSFYKRLGNLQA</sequence>